<evidence type="ECO:0000256" key="8">
    <source>
        <dbReference type="PIRSR" id="PIRSR615500-1"/>
    </source>
</evidence>
<evidence type="ECO:0000313" key="14">
    <source>
        <dbReference type="Proteomes" id="UP000285456"/>
    </source>
</evidence>
<evidence type="ECO:0000256" key="9">
    <source>
        <dbReference type="PROSITE-ProRule" id="PRU01240"/>
    </source>
</evidence>
<dbReference type="EMBL" id="QWEH01000001">
    <property type="protein sequence ID" value="RHW35455.1"/>
    <property type="molecule type" value="Genomic_DNA"/>
</dbReference>
<keyword evidence="6 9" id="KW-0378">Hydrolase</keyword>
<feature type="domain" description="Peptidase S8/S53" evidence="11">
    <location>
        <begin position="119"/>
        <end position="490"/>
    </location>
</feature>
<proteinExistence type="inferred from homology"/>
<dbReference type="InterPro" id="IPR022398">
    <property type="entry name" value="Peptidase_S8_His-AS"/>
</dbReference>
<gene>
    <name evidence="13" type="ORF">D1B32_02195</name>
</gene>
<dbReference type="Proteomes" id="UP000285456">
    <property type="component" value="Unassembled WGS sequence"/>
</dbReference>
<keyword evidence="2" id="KW-0134">Cell wall</keyword>
<name>A0A417YNV0_9BACI</name>
<evidence type="ECO:0000256" key="3">
    <source>
        <dbReference type="ARBA" id="ARBA00022525"/>
    </source>
</evidence>
<evidence type="ECO:0000256" key="6">
    <source>
        <dbReference type="ARBA" id="ARBA00022801"/>
    </source>
</evidence>
<dbReference type="RefSeq" id="WP_118888505.1">
    <property type="nucleotide sequence ID" value="NZ_PHUT01000001.1"/>
</dbReference>
<dbReference type="InterPro" id="IPR000209">
    <property type="entry name" value="Peptidase_S8/S53_dom"/>
</dbReference>
<dbReference type="PROSITE" id="PS00138">
    <property type="entry name" value="SUBTILASE_SER"/>
    <property type="match status" value="1"/>
</dbReference>
<evidence type="ECO:0000256" key="5">
    <source>
        <dbReference type="ARBA" id="ARBA00022729"/>
    </source>
</evidence>
<dbReference type="Pfam" id="PF00082">
    <property type="entry name" value="Peptidase_S8"/>
    <property type="match status" value="1"/>
</dbReference>
<dbReference type="InterPro" id="IPR046450">
    <property type="entry name" value="PA_dom_sf"/>
</dbReference>
<dbReference type="AlphaFoldDB" id="A0A417YNV0"/>
<keyword evidence="4 9" id="KW-0645">Protease</keyword>
<dbReference type="InterPro" id="IPR003137">
    <property type="entry name" value="PA_domain"/>
</dbReference>
<feature type="active site" description="Charge relay system" evidence="8 9">
    <location>
        <position position="456"/>
    </location>
</feature>
<keyword evidence="7 9" id="KW-0720">Serine protease</keyword>
<protein>
    <submittedName>
        <fullName evidence="13">Peptidase S8</fullName>
    </submittedName>
</protein>
<comment type="similarity">
    <text evidence="1 9 10">Belongs to the peptidase S8 family.</text>
</comment>
<evidence type="ECO:0000313" key="13">
    <source>
        <dbReference type="EMBL" id="RHW35455.1"/>
    </source>
</evidence>
<dbReference type="Gene3D" id="3.50.30.30">
    <property type="match status" value="1"/>
</dbReference>
<dbReference type="Gene3D" id="3.40.50.200">
    <property type="entry name" value="Peptidase S8/S53 domain"/>
    <property type="match status" value="1"/>
</dbReference>
<keyword evidence="3" id="KW-0964">Secreted</keyword>
<evidence type="ECO:0000256" key="10">
    <source>
        <dbReference type="RuleBase" id="RU003355"/>
    </source>
</evidence>
<evidence type="ECO:0000259" key="11">
    <source>
        <dbReference type="Pfam" id="PF00082"/>
    </source>
</evidence>
<feature type="domain" description="PA" evidence="12">
    <location>
        <begin position="324"/>
        <end position="391"/>
    </location>
</feature>
<dbReference type="InterPro" id="IPR050131">
    <property type="entry name" value="Peptidase_S8_subtilisin-like"/>
</dbReference>
<dbReference type="PROSITE" id="PS00136">
    <property type="entry name" value="SUBTILASE_ASP"/>
    <property type="match status" value="1"/>
</dbReference>
<accession>A0A417YNV0</accession>
<evidence type="ECO:0000256" key="7">
    <source>
        <dbReference type="ARBA" id="ARBA00022825"/>
    </source>
</evidence>
<dbReference type="PANTHER" id="PTHR43806:SF65">
    <property type="entry name" value="SERINE PROTEASE APRX"/>
    <property type="match status" value="1"/>
</dbReference>
<dbReference type="CDD" id="cd07474">
    <property type="entry name" value="Peptidases_S8_subtilisin_Vpr-like"/>
    <property type="match status" value="1"/>
</dbReference>
<evidence type="ECO:0000256" key="1">
    <source>
        <dbReference type="ARBA" id="ARBA00011073"/>
    </source>
</evidence>
<keyword evidence="5" id="KW-0732">Signal</keyword>
<keyword evidence="14" id="KW-1185">Reference proteome</keyword>
<feature type="active site" description="Charge relay system" evidence="8 9">
    <location>
        <position position="168"/>
    </location>
</feature>
<dbReference type="PANTHER" id="PTHR43806">
    <property type="entry name" value="PEPTIDASE S8"/>
    <property type="match status" value="1"/>
</dbReference>
<dbReference type="InterPro" id="IPR015500">
    <property type="entry name" value="Peptidase_S8_subtilisin-rel"/>
</dbReference>
<evidence type="ECO:0000256" key="4">
    <source>
        <dbReference type="ARBA" id="ARBA00022670"/>
    </source>
</evidence>
<dbReference type="PRINTS" id="PR00723">
    <property type="entry name" value="SUBTILISIN"/>
</dbReference>
<sequence>MRIFSTFLLLLLLFIPYPQELHAEKEMESIIIEVEGDPEIHKEYLEIYHPFIEVIAVYHQLFNGIAIQGAPANLQKIESLPFVQRIHSVQQYKALPWDGNREKGNGVIPSDLNKTSFTGKGVKVGVIDTGIDHSHPDLQKNYSGGYDLVDLDEDPMETIPEQGIPTSHGTHVAGIIAADGELKGVAPDAEIYAYRALGPGGAGTSVQVIAAMEKAIEDGVDIINLSLGNNVNVPDFPTSVAVNRATELGVAVVIANGNSGPQDWTVGSPATADKALSVGASTAPTETPLLYEPMADRTIPLTEMVGSSPWNLTKDYPIADMAEENGKLNGRIAFIKRGETPFYEMAKRAEEKGAVAVVIYNKEKGMFRGSVQNKEDPINIPVVSIAMEDGVWLKEQNEGESIYLETAYEHEERTIAPFSSRGPVTVNWNIKPDVVAPGTNIMSTVPGGYEPLDGTSMAAPHVTGAIALIKEAHPDWSTQQIFGALKTTAHVIGEGNVLAPTIQGTGEIQPEKAIESTTIIHNPQLNFGQINGYRETSEFSLTIENMADVAQTFTFDYPKQQNGVNWKLPMSFRIEANQKKTIPIELSITAARMDQGVHQGWITLRSQDNQYNLPYIFVNQAANQPKTAGFEFAMKTLSEEAYEYRIYLTEPARRVEVDLYDPESLVFKRRLLEMENVKTGEHQGEISKKDAGDTGYYLAVVTVFLKDGTYESSPSIVYIE</sequence>
<dbReference type="OrthoDB" id="9798386at2"/>
<dbReference type="GO" id="GO:0006508">
    <property type="term" value="P:proteolysis"/>
    <property type="evidence" value="ECO:0007669"/>
    <property type="project" value="UniProtKB-KW"/>
</dbReference>
<dbReference type="InterPro" id="IPR034213">
    <property type="entry name" value="S8_Vpr-like"/>
</dbReference>
<organism evidence="13 14">
    <name type="scientific">Oceanobacillus profundus</name>
    <dbReference type="NCBI Taxonomy" id="372463"/>
    <lineage>
        <taxon>Bacteria</taxon>
        <taxon>Bacillati</taxon>
        <taxon>Bacillota</taxon>
        <taxon>Bacilli</taxon>
        <taxon>Bacillales</taxon>
        <taxon>Bacillaceae</taxon>
        <taxon>Oceanobacillus</taxon>
    </lineage>
</organism>
<dbReference type="GO" id="GO:0004252">
    <property type="term" value="F:serine-type endopeptidase activity"/>
    <property type="evidence" value="ECO:0007669"/>
    <property type="project" value="UniProtKB-UniRule"/>
</dbReference>
<dbReference type="InterPro" id="IPR023827">
    <property type="entry name" value="Peptidase_S8_Asp-AS"/>
</dbReference>
<dbReference type="PROSITE" id="PS00137">
    <property type="entry name" value="SUBTILASE_HIS"/>
    <property type="match status" value="1"/>
</dbReference>
<dbReference type="InterPro" id="IPR036852">
    <property type="entry name" value="Peptidase_S8/S53_dom_sf"/>
</dbReference>
<evidence type="ECO:0000259" key="12">
    <source>
        <dbReference type="Pfam" id="PF02225"/>
    </source>
</evidence>
<dbReference type="InterPro" id="IPR023828">
    <property type="entry name" value="Peptidase_S8_Ser-AS"/>
</dbReference>
<feature type="active site" description="Charge relay system" evidence="8 9">
    <location>
        <position position="128"/>
    </location>
</feature>
<dbReference type="SUPFAM" id="SSF52025">
    <property type="entry name" value="PA domain"/>
    <property type="match status" value="1"/>
</dbReference>
<dbReference type="SUPFAM" id="SSF52743">
    <property type="entry name" value="Subtilisin-like"/>
    <property type="match status" value="1"/>
</dbReference>
<comment type="caution">
    <text evidence="13">The sequence shown here is derived from an EMBL/GenBank/DDBJ whole genome shotgun (WGS) entry which is preliminary data.</text>
</comment>
<evidence type="ECO:0000256" key="2">
    <source>
        <dbReference type="ARBA" id="ARBA00022512"/>
    </source>
</evidence>
<reference evidence="13 14" key="1">
    <citation type="journal article" date="2007" name="Int. J. Syst. Evol. Microbiol.">
        <title>Oceanobacillus profundus sp. nov., isolated from a deep-sea sediment core.</title>
        <authorList>
            <person name="Kim Y.G."/>
            <person name="Choi D.H."/>
            <person name="Hyun S."/>
            <person name="Cho B.C."/>
        </authorList>
    </citation>
    <scope>NUCLEOTIDE SEQUENCE [LARGE SCALE GENOMIC DNA]</scope>
    <source>
        <strain evidence="13 14">DSM 18246</strain>
    </source>
</reference>
<dbReference type="Pfam" id="PF02225">
    <property type="entry name" value="PA"/>
    <property type="match status" value="1"/>
</dbReference>
<dbReference type="PROSITE" id="PS51892">
    <property type="entry name" value="SUBTILASE"/>
    <property type="match status" value="1"/>
</dbReference>